<evidence type="ECO:0000256" key="1">
    <source>
        <dbReference type="ARBA" id="ARBA00004651"/>
    </source>
</evidence>
<evidence type="ECO:0000313" key="9">
    <source>
        <dbReference type="EMBL" id="KFI52237.1"/>
    </source>
</evidence>
<feature type="transmembrane region" description="Helical" evidence="7">
    <location>
        <begin position="157"/>
        <end position="177"/>
    </location>
</feature>
<feature type="domain" description="Glycine transporter" evidence="8">
    <location>
        <begin position="15"/>
        <end position="87"/>
    </location>
</feature>
<dbReference type="InterPro" id="IPR005115">
    <property type="entry name" value="Gly_transporter"/>
</dbReference>
<feature type="transmembrane region" description="Helical" evidence="7">
    <location>
        <begin position="38"/>
        <end position="58"/>
    </location>
</feature>
<feature type="transmembrane region" description="Helical" evidence="7">
    <location>
        <begin position="116"/>
        <end position="136"/>
    </location>
</feature>
<evidence type="ECO:0000259" key="8">
    <source>
        <dbReference type="Pfam" id="PF03458"/>
    </source>
</evidence>
<sequence>MELALESNAFFMGVEYLAVFCCGLMGGLCAVRKNYDLIAMLITAWLTALGGGIVRDIVLGSLPPVGISDKGFVITALVSGLVVAVFHPEVDKLKWSMLTIDALSVGLFAVNGTSKAMILGMSGMTSVFLGVITALGGGLVRDMLLNDVPMFIRDKHWYAIPSAVGSVLTVFVCKGVQAHVLNFNAEVVLDVSIVVLVVVMRLLSVKFNITMPGAMVRHEIFLPSQSKYLQRPVIHPHVEDDDRRDGGD</sequence>
<feature type="transmembrane region" description="Helical" evidence="7">
    <location>
        <begin position="12"/>
        <end position="31"/>
    </location>
</feature>
<dbReference type="AlphaFoldDB" id="A0A087A0D7"/>
<dbReference type="Proteomes" id="UP000029108">
    <property type="component" value="Unassembled WGS sequence"/>
</dbReference>
<keyword evidence="6 7" id="KW-0472">Membrane</keyword>
<dbReference type="GO" id="GO:0005886">
    <property type="term" value="C:plasma membrane"/>
    <property type="evidence" value="ECO:0007669"/>
    <property type="project" value="UniProtKB-SubCell"/>
</dbReference>
<reference evidence="9 10" key="1">
    <citation type="submission" date="2014-03" db="EMBL/GenBank/DDBJ databases">
        <title>Genomics of Bifidobacteria.</title>
        <authorList>
            <person name="Ventura M."/>
            <person name="Milani C."/>
            <person name="Lugli G.A."/>
        </authorList>
    </citation>
    <scope>NUCLEOTIDE SEQUENCE [LARGE SCALE GENOMIC DNA]</scope>
    <source>
        <strain evidence="9 10">DSM 23969</strain>
    </source>
</reference>
<gene>
    <name evidence="9" type="ORF">BBIA_0533</name>
</gene>
<dbReference type="PANTHER" id="PTHR30506">
    <property type="entry name" value="INNER MEMBRANE PROTEIN"/>
    <property type="match status" value="1"/>
</dbReference>
<dbReference type="OrthoDB" id="9791874at2"/>
<comment type="caution">
    <text evidence="9">The sequence shown here is derived from an EMBL/GenBank/DDBJ whole genome shotgun (WGS) entry which is preliminary data.</text>
</comment>
<keyword evidence="4 7" id="KW-0812">Transmembrane</keyword>
<keyword evidence="10" id="KW-1185">Reference proteome</keyword>
<evidence type="ECO:0000256" key="5">
    <source>
        <dbReference type="ARBA" id="ARBA00022989"/>
    </source>
</evidence>
<evidence type="ECO:0000256" key="2">
    <source>
        <dbReference type="ARBA" id="ARBA00008193"/>
    </source>
</evidence>
<proteinExistence type="inferred from homology"/>
<comment type="similarity">
    <text evidence="2">Belongs to the UPF0126 family.</text>
</comment>
<comment type="subcellular location">
    <subcellularLocation>
        <location evidence="1">Cell membrane</location>
        <topology evidence="1">Multi-pass membrane protein</topology>
    </subcellularLocation>
</comment>
<feature type="transmembrane region" description="Helical" evidence="7">
    <location>
        <begin position="183"/>
        <end position="203"/>
    </location>
</feature>
<protein>
    <submittedName>
        <fullName evidence="9">Membrane protein</fullName>
    </submittedName>
</protein>
<evidence type="ECO:0000313" key="10">
    <source>
        <dbReference type="Proteomes" id="UP000029108"/>
    </source>
</evidence>
<keyword evidence="5 7" id="KW-1133">Transmembrane helix</keyword>
<dbReference type="EMBL" id="JGYN01000006">
    <property type="protein sequence ID" value="KFI52237.1"/>
    <property type="molecule type" value="Genomic_DNA"/>
</dbReference>
<name>A0A087A0D7_9BIFI</name>
<evidence type="ECO:0000256" key="7">
    <source>
        <dbReference type="SAM" id="Phobius"/>
    </source>
</evidence>
<organism evidence="9 10">
    <name type="scientific">Bifidobacterium biavatii DSM 23969</name>
    <dbReference type="NCBI Taxonomy" id="1437608"/>
    <lineage>
        <taxon>Bacteria</taxon>
        <taxon>Bacillati</taxon>
        <taxon>Actinomycetota</taxon>
        <taxon>Actinomycetes</taxon>
        <taxon>Bifidobacteriales</taxon>
        <taxon>Bifidobacteriaceae</taxon>
        <taxon>Bifidobacterium</taxon>
    </lineage>
</organism>
<dbReference type="eggNOG" id="COG2860">
    <property type="taxonomic scope" value="Bacteria"/>
</dbReference>
<keyword evidence="3" id="KW-1003">Cell membrane</keyword>
<dbReference type="STRING" id="1437608.GCA_000771645_00586"/>
<dbReference type="Pfam" id="PF03458">
    <property type="entry name" value="Gly_transporter"/>
    <property type="match status" value="2"/>
</dbReference>
<evidence type="ECO:0000256" key="6">
    <source>
        <dbReference type="ARBA" id="ARBA00023136"/>
    </source>
</evidence>
<dbReference type="RefSeq" id="WP_033494288.1">
    <property type="nucleotide sequence ID" value="NZ_JDUU01000013.1"/>
</dbReference>
<evidence type="ECO:0000256" key="3">
    <source>
        <dbReference type="ARBA" id="ARBA00022475"/>
    </source>
</evidence>
<evidence type="ECO:0000256" key="4">
    <source>
        <dbReference type="ARBA" id="ARBA00022692"/>
    </source>
</evidence>
<accession>A0A087A0D7</accession>
<dbReference type="PANTHER" id="PTHR30506:SF3">
    <property type="entry name" value="UPF0126 INNER MEMBRANE PROTEIN YADS-RELATED"/>
    <property type="match status" value="1"/>
</dbReference>
<feature type="domain" description="Glycine transporter" evidence="8">
    <location>
        <begin position="99"/>
        <end position="172"/>
    </location>
</feature>